<evidence type="ECO:0000256" key="2">
    <source>
        <dbReference type="ARBA" id="ARBA00022598"/>
    </source>
</evidence>
<evidence type="ECO:0000313" key="5">
    <source>
        <dbReference type="EMBL" id="KAK8492119.1"/>
    </source>
</evidence>
<dbReference type="Pfam" id="PF23572">
    <property type="entry name" value="GH3_C"/>
    <property type="match status" value="1"/>
</dbReference>
<dbReference type="PANTHER" id="PTHR31901">
    <property type="entry name" value="GH3 DOMAIN-CONTAINING PROTEIN"/>
    <property type="match status" value="1"/>
</dbReference>
<gene>
    <name evidence="5" type="ORF">V6N12_032610</name>
</gene>
<dbReference type="InterPro" id="IPR004993">
    <property type="entry name" value="GH3"/>
</dbReference>
<name>A0ABR2AGZ5_9ROSI</name>
<dbReference type="Pfam" id="PF23571">
    <property type="entry name" value="GH3_M"/>
    <property type="match status" value="1"/>
</dbReference>
<protein>
    <recommendedName>
        <fullName evidence="7">Jasmonic acid-amido synthetase JAR1-like</fullName>
    </recommendedName>
</protein>
<dbReference type="EMBL" id="JBBPBM010000741">
    <property type="protein sequence ID" value="KAK8492119.1"/>
    <property type="molecule type" value="Genomic_DNA"/>
</dbReference>
<keyword evidence="6" id="KW-1185">Reference proteome</keyword>
<evidence type="ECO:0008006" key="7">
    <source>
        <dbReference type="Google" id="ProtNLM"/>
    </source>
</evidence>
<evidence type="ECO:0000256" key="1">
    <source>
        <dbReference type="ARBA" id="ARBA00008068"/>
    </source>
</evidence>
<keyword evidence="2" id="KW-0436">Ligase</keyword>
<feature type="domain" description="GH3 C-terminal" evidence="4">
    <location>
        <begin position="386"/>
        <end position="500"/>
    </location>
</feature>
<evidence type="ECO:0000259" key="4">
    <source>
        <dbReference type="Pfam" id="PF23572"/>
    </source>
</evidence>
<proteinExistence type="inferred from homology"/>
<comment type="similarity">
    <text evidence="1">Belongs to the IAA-amido conjugating enzyme family.</text>
</comment>
<evidence type="ECO:0000313" key="6">
    <source>
        <dbReference type="Proteomes" id="UP001472677"/>
    </source>
</evidence>
<dbReference type="PANTHER" id="PTHR31901:SF5">
    <property type="entry name" value="JASMONOYL--L-AMINO ACID SYNTHETASE JAR1"/>
    <property type="match status" value="1"/>
</dbReference>
<dbReference type="InterPro" id="IPR055378">
    <property type="entry name" value="GH3_C"/>
</dbReference>
<dbReference type="InterPro" id="IPR055377">
    <property type="entry name" value="GH3_M"/>
</dbReference>
<reference evidence="5 6" key="1">
    <citation type="journal article" date="2024" name="G3 (Bethesda)">
        <title>Genome assembly of Hibiscus sabdariffa L. provides insights into metabolisms of medicinal natural products.</title>
        <authorList>
            <person name="Kim T."/>
        </authorList>
    </citation>
    <scope>NUCLEOTIDE SEQUENCE [LARGE SCALE GENOMIC DNA]</scope>
    <source>
        <strain evidence="5">TK-2024</strain>
        <tissue evidence="5">Old leaves</tissue>
    </source>
</reference>
<dbReference type="Pfam" id="PF03321">
    <property type="entry name" value="GH3"/>
    <property type="match status" value="2"/>
</dbReference>
<dbReference type="Proteomes" id="UP001472677">
    <property type="component" value="Unassembled WGS sequence"/>
</dbReference>
<organism evidence="5 6">
    <name type="scientific">Hibiscus sabdariffa</name>
    <name type="common">roselle</name>
    <dbReference type="NCBI Taxonomy" id="183260"/>
    <lineage>
        <taxon>Eukaryota</taxon>
        <taxon>Viridiplantae</taxon>
        <taxon>Streptophyta</taxon>
        <taxon>Embryophyta</taxon>
        <taxon>Tracheophyta</taxon>
        <taxon>Spermatophyta</taxon>
        <taxon>Magnoliopsida</taxon>
        <taxon>eudicotyledons</taxon>
        <taxon>Gunneridae</taxon>
        <taxon>Pentapetalae</taxon>
        <taxon>rosids</taxon>
        <taxon>malvids</taxon>
        <taxon>Malvales</taxon>
        <taxon>Malvaceae</taxon>
        <taxon>Malvoideae</taxon>
        <taxon>Hibiscus</taxon>
    </lineage>
</organism>
<evidence type="ECO:0000259" key="3">
    <source>
        <dbReference type="Pfam" id="PF23571"/>
    </source>
</evidence>
<feature type="domain" description="GH3 middle" evidence="3">
    <location>
        <begin position="286"/>
        <end position="371"/>
    </location>
</feature>
<accession>A0ABR2AGZ5</accession>
<sequence>MTKDAENVQRETLKKILEENGSAEYLQNLGLHGRTDPESFKACVPLVTHQDLEPFIQRIADGPPASILTGKPITNISLSSGTTQGKPKFVPFNDELMETTLQIFRTSYAFRNREFPIKNGKALQFIYSSKPSRTKGGLFAGTATTNVFRNSQFKNAMKAMQSQCCSPDEVIFAPDFHQSLKGVLSSRITFSSVRSAMAKLLKPNPELADLIHRKCSGLSNWYGLIPELFPNVKYIYGIMTGSMEHYLKKLRHYAGDVPLLSADYGSSEGWIGANVNPKVPPESTTYAVLPNIGYFEFIPLKVNAEERVQDKVDASFISMEPKPVGLTEVKVGEEYEVIVTSVAGLYRYRLGDIVKVMGFHNSTPELKFVCRRNLMLTVNIDKNTEKDLQLAVEEAAKLIAEEKHEVIDFSSHVDLWTEPGHYVIFWEISGEVRDQVLEECCNCLDRSFLDAGYVSSRKVNAIGPLELRVLRRGTFHKILDHYLGLGAAVSQFKTPRCVGPRNHKVLEILCDNVAKSYFSTAF</sequence>
<comment type="caution">
    <text evidence="5">The sequence shown here is derived from an EMBL/GenBank/DDBJ whole genome shotgun (WGS) entry which is preliminary data.</text>
</comment>